<evidence type="ECO:0000313" key="3">
    <source>
        <dbReference type="EMBL" id="ANG63047.1"/>
    </source>
</evidence>
<feature type="domain" description="Antitoxin Xre-like helix-turn-helix" evidence="2">
    <location>
        <begin position="16"/>
        <end position="73"/>
    </location>
</feature>
<dbReference type="InterPro" id="IPR024467">
    <property type="entry name" value="Xre/MbcA/ParS-like_toxin-bd"/>
</dbReference>
<evidence type="ECO:0000259" key="1">
    <source>
        <dbReference type="Pfam" id="PF09722"/>
    </source>
</evidence>
<dbReference type="KEGG" id="mars:A8C75_11560"/>
<reference evidence="4" key="1">
    <citation type="submission" date="2016-05" db="EMBL/GenBank/DDBJ databases">
        <authorList>
            <person name="Baek K."/>
            <person name="Yang S.-J."/>
        </authorList>
    </citation>
    <scope>NUCLEOTIDE SEQUENCE [LARGE SCALE GENOMIC DNA]</scope>
    <source>
        <strain evidence="4">ST58-10</strain>
    </source>
</reference>
<organism evidence="3 4">
    <name type="scientific">Marinobacterium aestuarii</name>
    <dbReference type="NCBI Taxonomy" id="1821621"/>
    <lineage>
        <taxon>Bacteria</taxon>
        <taxon>Pseudomonadati</taxon>
        <taxon>Pseudomonadota</taxon>
        <taxon>Gammaproteobacteria</taxon>
        <taxon>Oceanospirillales</taxon>
        <taxon>Oceanospirillaceae</taxon>
        <taxon>Marinobacterium</taxon>
    </lineage>
</organism>
<dbReference type="GO" id="GO:0003677">
    <property type="term" value="F:DNA binding"/>
    <property type="evidence" value="ECO:0007669"/>
    <property type="project" value="InterPro"/>
</dbReference>
<dbReference type="InterPro" id="IPR046847">
    <property type="entry name" value="Xre-like_HTH"/>
</dbReference>
<reference evidence="3 4" key="2">
    <citation type="journal article" date="2018" name="Int. J. Syst. Evol. Microbiol.">
        <title>Marinobacterium aestuarii sp. nov., a benzene-degrading marine bacterium isolated from estuary sediment.</title>
        <authorList>
            <person name="Bae S.S."/>
            <person name="Jung J."/>
            <person name="Chung D."/>
            <person name="Baek K."/>
        </authorList>
    </citation>
    <scope>NUCLEOTIDE SEQUENCE [LARGE SCALE GENOMIC DNA]</scope>
    <source>
        <strain evidence="3 4">ST58-10</strain>
    </source>
</reference>
<proteinExistence type="predicted"/>
<gene>
    <name evidence="3" type="ORF">A8C75_11560</name>
</gene>
<feature type="domain" description="Antitoxin Xre/MbcA/ParS-like toxin-binding" evidence="1">
    <location>
        <begin position="77"/>
        <end position="128"/>
    </location>
</feature>
<dbReference type="Pfam" id="PF09722">
    <property type="entry name" value="Xre_MbcA_ParS_C"/>
    <property type="match status" value="1"/>
</dbReference>
<dbReference type="STRING" id="1821621.A8C75_11560"/>
<dbReference type="Pfam" id="PF20432">
    <property type="entry name" value="Xre-like-HTH"/>
    <property type="match status" value="1"/>
</dbReference>
<dbReference type="OrthoDB" id="117888at2"/>
<name>A0A1A9EYT3_9GAMM</name>
<evidence type="ECO:0000259" key="2">
    <source>
        <dbReference type="Pfam" id="PF20432"/>
    </source>
</evidence>
<keyword evidence="4" id="KW-1185">Reference proteome</keyword>
<dbReference type="EMBL" id="CP015839">
    <property type="protein sequence ID" value="ANG63047.1"/>
    <property type="molecule type" value="Genomic_DNA"/>
</dbReference>
<accession>A0A1A9EYT3</accession>
<evidence type="ECO:0000313" key="4">
    <source>
        <dbReference type="Proteomes" id="UP000078070"/>
    </source>
</evidence>
<dbReference type="Proteomes" id="UP000078070">
    <property type="component" value="Chromosome"/>
</dbReference>
<dbReference type="AlphaFoldDB" id="A0A1A9EYT3"/>
<dbReference type="RefSeq" id="WP_067382276.1">
    <property type="nucleotide sequence ID" value="NZ_CP015839.1"/>
</dbReference>
<sequence>MKQIVELRQQDPKRVSQVSLKVFFNIASAWHLSREQEQVLLGEPARSTFYKWRKGEGPVLPRDTLERISYVMGIYKALRILFPTEDQANAWPGKANAYFGGDSALGVMLKGSLINLADVRRYLDHARG</sequence>
<protein>
    <submittedName>
        <fullName evidence="3">DUF2384 domain-containing protein</fullName>
    </submittedName>
</protein>